<sequence>MSEGQRHRAVNYLVGTLRAMGVPAPAADRAGQMFTEETPV</sequence>
<organism evidence="1 2">
    <name type="scientific">Micromonospora polyrhachis</name>
    <dbReference type="NCBI Taxonomy" id="1282883"/>
    <lineage>
        <taxon>Bacteria</taxon>
        <taxon>Bacillati</taxon>
        <taxon>Actinomycetota</taxon>
        <taxon>Actinomycetes</taxon>
        <taxon>Micromonosporales</taxon>
        <taxon>Micromonosporaceae</taxon>
        <taxon>Micromonospora</taxon>
    </lineage>
</organism>
<dbReference type="AlphaFoldDB" id="A0A7W7WS20"/>
<accession>A0A7W7WS20</accession>
<keyword evidence="2" id="KW-1185">Reference proteome</keyword>
<name>A0A7W7WS20_9ACTN</name>
<dbReference type="RefSeq" id="WP_281384908.1">
    <property type="nucleotide sequence ID" value="NZ_JACHJW010000001.1"/>
</dbReference>
<gene>
    <name evidence="1" type="ORF">FHR38_004905</name>
</gene>
<protein>
    <submittedName>
        <fullName evidence="1">Uncharacterized protein</fullName>
    </submittedName>
</protein>
<evidence type="ECO:0000313" key="2">
    <source>
        <dbReference type="Proteomes" id="UP000578819"/>
    </source>
</evidence>
<reference evidence="1 2" key="1">
    <citation type="submission" date="2020-08" db="EMBL/GenBank/DDBJ databases">
        <title>Sequencing the genomes of 1000 actinobacteria strains.</title>
        <authorList>
            <person name="Klenk H.-P."/>
        </authorList>
    </citation>
    <scope>NUCLEOTIDE SEQUENCE [LARGE SCALE GENOMIC DNA]</scope>
    <source>
        <strain evidence="1 2">DSM 45886</strain>
    </source>
</reference>
<comment type="caution">
    <text evidence="1">The sequence shown here is derived from an EMBL/GenBank/DDBJ whole genome shotgun (WGS) entry which is preliminary data.</text>
</comment>
<evidence type="ECO:0000313" key="1">
    <source>
        <dbReference type="EMBL" id="MBB4961172.1"/>
    </source>
</evidence>
<dbReference type="Proteomes" id="UP000578819">
    <property type="component" value="Unassembled WGS sequence"/>
</dbReference>
<proteinExistence type="predicted"/>
<dbReference type="EMBL" id="JACHJW010000001">
    <property type="protein sequence ID" value="MBB4961172.1"/>
    <property type="molecule type" value="Genomic_DNA"/>
</dbReference>